<sequence length="168" mass="19378">MLHREFVKPGKGQAFVRLKIRELLTGKLLLKTFKSTDTFLLANITVIDVLFLYKDIDGKSWIFMNQNTFNHISVHQDKLFGSEKWLFNNIQCTITLWDNIPIIVRVSNFIHLEVKEVELSVKGDTINVSSKLVRLVTGTKIRVPLFIQKGDFIKIDTRAGIYISRSII</sequence>
<dbReference type="InterPro" id="IPR012340">
    <property type="entry name" value="NA-bd_OB-fold"/>
</dbReference>
<dbReference type="KEGG" id="baj:BCTU_012"/>
<reference evidence="5 6" key="1">
    <citation type="journal article" date="2011" name="Appl. Environ. Microbiol.">
        <title>The genome of Buchnera aphidicola from the aphid Cinara tujafilina provides new clues about the evolutionary history of metabolic losses in bacterial endosymbionts.</title>
        <authorList>
            <person name="Lamelas A."/>
            <person name="Gosalbes M.J."/>
            <person name="Moya A."/>
            <person name="Latorre A."/>
        </authorList>
    </citation>
    <scope>NUCLEOTIDE SEQUENCE [LARGE SCALE GENOMIC DNA]</scope>
    <source>
        <strain evidence="6">Cinara tujafilina</strain>
    </source>
</reference>
<dbReference type="AlphaFoldDB" id="F7WYW1"/>
<dbReference type="SMART" id="SM00841">
    <property type="entry name" value="Elong-fact-P_C"/>
    <property type="match status" value="1"/>
</dbReference>
<dbReference type="InterPro" id="IPR013185">
    <property type="entry name" value="Transl_elong_KOW-like"/>
</dbReference>
<dbReference type="NCBIfam" id="NF001810">
    <property type="entry name" value="PRK00529.1"/>
    <property type="match status" value="1"/>
</dbReference>
<proteinExistence type="inferred from homology"/>
<accession>F7WYW1</accession>
<dbReference type="InterPro" id="IPR014722">
    <property type="entry name" value="Rib_uL2_dom2"/>
</dbReference>
<dbReference type="Pfam" id="PF01132">
    <property type="entry name" value="EFP"/>
    <property type="match status" value="1"/>
</dbReference>
<dbReference type="HOGENOM" id="CLU_074944_0_0_6"/>
<dbReference type="Proteomes" id="UP000006811">
    <property type="component" value="Chromosome"/>
</dbReference>
<name>F7WYW1_9GAMM</name>
<feature type="domain" description="Translation elongation factor P/YeiP central" evidence="4">
    <location>
        <begin position="46"/>
        <end position="102"/>
    </location>
</feature>
<dbReference type="eggNOG" id="COG0231">
    <property type="taxonomic scope" value="Bacteria"/>
</dbReference>
<dbReference type="PROSITE" id="PS01275">
    <property type="entry name" value="EFP"/>
    <property type="match status" value="1"/>
</dbReference>
<evidence type="ECO:0000256" key="2">
    <source>
        <dbReference type="ARBA" id="ARBA00023278"/>
    </source>
</evidence>
<dbReference type="InterPro" id="IPR001059">
    <property type="entry name" value="Transl_elong_P/YeiP_cen"/>
</dbReference>
<gene>
    <name evidence="5" type="primary">efp</name>
    <name evidence="5" type="ORF">BCTU_012</name>
</gene>
<dbReference type="Pfam" id="PF08207">
    <property type="entry name" value="EFP_N"/>
    <property type="match status" value="1"/>
</dbReference>
<protein>
    <submittedName>
        <fullName evidence="5">Elongation factor P</fullName>
    </submittedName>
</protein>
<evidence type="ECO:0000313" key="5">
    <source>
        <dbReference type="EMBL" id="AEH39611.1"/>
    </source>
</evidence>
<keyword evidence="5" id="KW-0251">Elongation factor</keyword>
<dbReference type="PANTHER" id="PTHR30053:SF12">
    <property type="entry name" value="ELONGATION FACTOR P (EF-P) FAMILY PROTEIN"/>
    <property type="match status" value="1"/>
</dbReference>
<dbReference type="OrthoDB" id="9801844at2"/>
<dbReference type="SMART" id="SM01185">
    <property type="entry name" value="EFP"/>
    <property type="match status" value="1"/>
</dbReference>
<comment type="similarity">
    <text evidence="1">Belongs to the elongation factor P family.</text>
</comment>
<keyword evidence="5" id="KW-0648">Protein biosynthesis</keyword>
<dbReference type="GO" id="GO:0003746">
    <property type="term" value="F:translation elongation factor activity"/>
    <property type="evidence" value="ECO:0007669"/>
    <property type="project" value="UniProtKB-KW"/>
</dbReference>
<evidence type="ECO:0000259" key="4">
    <source>
        <dbReference type="SMART" id="SM01185"/>
    </source>
</evidence>
<dbReference type="PIRSF" id="PIRSF005901">
    <property type="entry name" value="EF-P"/>
    <property type="match status" value="1"/>
</dbReference>
<dbReference type="PANTHER" id="PTHR30053">
    <property type="entry name" value="ELONGATION FACTOR P"/>
    <property type="match status" value="1"/>
</dbReference>
<dbReference type="Pfam" id="PF09285">
    <property type="entry name" value="Elong-fact-P_C"/>
    <property type="match status" value="1"/>
</dbReference>
<dbReference type="EMBL" id="CP001817">
    <property type="protein sequence ID" value="AEH39611.1"/>
    <property type="molecule type" value="Genomic_DNA"/>
</dbReference>
<feature type="domain" description="Elongation factor P C-terminal" evidence="3">
    <location>
        <begin position="110"/>
        <end position="165"/>
    </location>
</feature>
<dbReference type="InterPro" id="IPR013852">
    <property type="entry name" value="Transl_elong_P/YeiP_CS"/>
</dbReference>
<dbReference type="Gene3D" id="2.30.30.30">
    <property type="match status" value="1"/>
</dbReference>
<dbReference type="GO" id="GO:0043043">
    <property type="term" value="P:peptide biosynthetic process"/>
    <property type="evidence" value="ECO:0007669"/>
    <property type="project" value="InterPro"/>
</dbReference>
<dbReference type="InterPro" id="IPR015365">
    <property type="entry name" value="Elong-fact-P_C"/>
</dbReference>
<evidence type="ECO:0000256" key="1">
    <source>
        <dbReference type="ARBA" id="ARBA00009479"/>
    </source>
</evidence>
<dbReference type="FunFam" id="2.40.50.140:FF:000004">
    <property type="entry name" value="Elongation factor P"/>
    <property type="match status" value="1"/>
</dbReference>
<dbReference type="InterPro" id="IPR008991">
    <property type="entry name" value="Translation_prot_SH3-like_sf"/>
</dbReference>
<dbReference type="STRING" id="261317.BCTU_012"/>
<keyword evidence="2" id="KW-0379">Hydroxylation</keyword>
<dbReference type="GO" id="GO:0005829">
    <property type="term" value="C:cytosol"/>
    <property type="evidence" value="ECO:0007669"/>
    <property type="project" value="UniProtKB-ARBA"/>
</dbReference>
<dbReference type="Gene3D" id="2.40.50.140">
    <property type="entry name" value="Nucleic acid-binding proteins"/>
    <property type="match status" value="2"/>
</dbReference>
<dbReference type="SUPFAM" id="SSF50104">
    <property type="entry name" value="Translation proteins SH3-like domain"/>
    <property type="match status" value="1"/>
</dbReference>
<evidence type="ECO:0000259" key="3">
    <source>
        <dbReference type="SMART" id="SM00841"/>
    </source>
</evidence>
<keyword evidence="6" id="KW-1185">Reference proteome</keyword>
<dbReference type="CDD" id="cd05794">
    <property type="entry name" value="S1_EF-P_repeat_2"/>
    <property type="match status" value="1"/>
</dbReference>
<dbReference type="SUPFAM" id="SSF50249">
    <property type="entry name" value="Nucleic acid-binding proteins"/>
    <property type="match status" value="2"/>
</dbReference>
<organism evidence="5 6">
    <name type="scientific">Buchnera aphidicola</name>
    <name type="common">Cinara tujafilina</name>
    <dbReference type="NCBI Taxonomy" id="261317"/>
    <lineage>
        <taxon>Bacteria</taxon>
        <taxon>Pseudomonadati</taxon>
        <taxon>Pseudomonadota</taxon>
        <taxon>Gammaproteobacteria</taxon>
        <taxon>Enterobacterales</taxon>
        <taxon>Erwiniaceae</taxon>
        <taxon>Buchnera</taxon>
    </lineage>
</organism>
<evidence type="ECO:0000313" key="6">
    <source>
        <dbReference type="Proteomes" id="UP000006811"/>
    </source>
</evidence>
<dbReference type="InterPro" id="IPR020599">
    <property type="entry name" value="Transl_elong_fac_P/YeiP"/>
</dbReference>